<dbReference type="Proteomes" id="UP000236664">
    <property type="component" value="Unassembled WGS sequence"/>
</dbReference>
<sequence length="66" mass="7256">MLVIRRMLAKAARGCVVWFRWLAPITSMNVVIITVTFAIGVIRVVVADMAVDTTTEATNSMTRTSV</sequence>
<keyword evidence="1" id="KW-0812">Transmembrane</keyword>
<feature type="transmembrane region" description="Helical" evidence="1">
    <location>
        <begin position="21"/>
        <end position="46"/>
    </location>
</feature>
<keyword evidence="1" id="KW-0472">Membrane</keyword>
<protein>
    <submittedName>
        <fullName evidence="2">Uncharacterized protein</fullName>
    </submittedName>
</protein>
<evidence type="ECO:0000313" key="2">
    <source>
        <dbReference type="EMBL" id="PNP50023.1"/>
    </source>
</evidence>
<comment type="caution">
    <text evidence="2">The sequence shown here is derived from an EMBL/GenBank/DDBJ whole genome shotgun (WGS) entry which is preliminary data.</text>
</comment>
<dbReference type="AlphaFoldDB" id="A0A2K0TWX0"/>
<accession>A0A2K0TWX0</accession>
<organism evidence="2 3">
    <name type="scientific">Gibberella nygamai</name>
    <name type="common">Bean root rot disease fungus</name>
    <name type="synonym">Fusarium nygamai</name>
    <dbReference type="NCBI Taxonomy" id="42673"/>
    <lineage>
        <taxon>Eukaryota</taxon>
        <taxon>Fungi</taxon>
        <taxon>Dikarya</taxon>
        <taxon>Ascomycota</taxon>
        <taxon>Pezizomycotina</taxon>
        <taxon>Sordariomycetes</taxon>
        <taxon>Hypocreomycetidae</taxon>
        <taxon>Hypocreales</taxon>
        <taxon>Nectriaceae</taxon>
        <taxon>Fusarium</taxon>
        <taxon>Fusarium fujikuroi species complex</taxon>
    </lineage>
</organism>
<evidence type="ECO:0000256" key="1">
    <source>
        <dbReference type="SAM" id="Phobius"/>
    </source>
</evidence>
<evidence type="ECO:0000313" key="3">
    <source>
        <dbReference type="Proteomes" id="UP000236664"/>
    </source>
</evidence>
<keyword evidence="1" id="KW-1133">Transmembrane helix</keyword>
<keyword evidence="3" id="KW-1185">Reference proteome</keyword>
<reference evidence="2 3" key="1">
    <citation type="submission" date="2017-06" db="EMBL/GenBank/DDBJ databases">
        <title>Genome of Fusarium nygamai isolate CS10214.</title>
        <authorList>
            <person name="Gardiner D.M."/>
            <person name="Obanor F."/>
            <person name="Kazan K."/>
        </authorList>
    </citation>
    <scope>NUCLEOTIDE SEQUENCE [LARGE SCALE GENOMIC DNA]</scope>
    <source>
        <strain evidence="2 3">CS10214</strain>
    </source>
</reference>
<proteinExistence type="predicted"/>
<dbReference type="EMBL" id="MTQA01000914">
    <property type="protein sequence ID" value="PNP50023.1"/>
    <property type="molecule type" value="Genomic_DNA"/>
</dbReference>
<gene>
    <name evidence="2" type="ORF">FNYG_15992</name>
</gene>
<name>A0A2K0TWX0_GIBNY</name>